<dbReference type="Pfam" id="PF02623">
    <property type="entry name" value="FliW"/>
    <property type="match status" value="1"/>
</dbReference>
<name>A0A645D4B2_9ZZZZ</name>
<dbReference type="SUPFAM" id="SSF141457">
    <property type="entry name" value="BH3618-like"/>
    <property type="match status" value="1"/>
</dbReference>
<dbReference type="AlphaFoldDB" id="A0A645D4B2"/>
<proteinExistence type="inferred from homology"/>
<evidence type="ECO:0000256" key="1">
    <source>
        <dbReference type="ARBA" id="ARBA00022490"/>
    </source>
</evidence>
<dbReference type="GO" id="GO:0044780">
    <property type="term" value="P:bacterial-type flagellum assembly"/>
    <property type="evidence" value="ECO:0007669"/>
    <property type="project" value="InterPro"/>
</dbReference>
<evidence type="ECO:0000313" key="4">
    <source>
        <dbReference type="EMBL" id="MPM83482.1"/>
    </source>
</evidence>
<dbReference type="PANTHER" id="PTHR39190">
    <property type="entry name" value="FLAGELLAR ASSEMBLY FACTOR FLIW"/>
    <property type="match status" value="1"/>
</dbReference>
<dbReference type="InterPro" id="IPR024046">
    <property type="entry name" value="Flagellar_assmbl_FliW_dom_sf"/>
</dbReference>
<dbReference type="Gene3D" id="2.30.290.10">
    <property type="entry name" value="BH3618-like"/>
    <property type="match status" value="1"/>
</dbReference>
<dbReference type="PANTHER" id="PTHR39190:SF1">
    <property type="entry name" value="FLAGELLAR ASSEMBLY FACTOR FLIW"/>
    <property type="match status" value="1"/>
</dbReference>
<keyword evidence="4" id="KW-0966">Cell projection</keyword>
<protein>
    <submittedName>
        <fullName evidence="4">Flagellar assembly factor FliW</fullName>
    </submittedName>
</protein>
<dbReference type="GO" id="GO:0006417">
    <property type="term" value="P:regulation of translation"/>
    <property type="evidence" value="ECO:0007669"/>
    <property type="project" value="UniProtKB-KW"/>
</dbReference>
<accession>A0A645D4B2</accession>
<gene>
    <name evidence="4" type="primary">fliW_11</name>
    <name evidence="4" type="ORF">SDC9_130546</name>
</gene>
<keyword evidence="4" id="KW-0282">Flagellum</keyword>
<evidence type="ECO:0000256" key="3">
    <source>
        <dbReference type="ARBA" id="ARBA00022845"/>
    </source>
</evidence>
<dbReference type="InterPro" id="IPR003775">
    <property type="entry name" value="Flagellar_assembly_factor_FliW"/>
</dbReference>
<keyword evidence="3" id="KW-0810">Translation regulation</keyword>
<evidence type="ECO:0000256" key="2">
    <source>
        <dbReference type="ARBA" id="ARBA00022795"/>
    </source>
</evidence>
<organism evidence="4">
    <name type="scientific">bioreactor metagenome</name>
    <dbReference type="NCBI Taxonomy" id="1076179"/>
    <lineage>
        <taxon>unclassified sequences</taxon>
        <taxon>metagenomes</taxon>
        <taxon>ecological metagenomes</taxon>
    </lineage>
</organism>
<sequence>MVINMMINTKDYGILDINEEDIISFPKGVYAFEESKSFVIINSGNKSGFMQLQSIENENPRFIILPAENIIKDYNPDIPEDMIKILKADTADDLCFFVIAVIPSNVKASTVNLRSPIAVNFKERLGAQVILENGEYPVRFKLFENERA</sequence>
<dbReference type="EMBL" id="VSSQ01032270">
    <property type="protein sequence ID" value="MPM83482.1"/>
    <property type="molecule type" value="Genomic_DNA"/>
</dbReference>
<keyword evidence="4" id="KW-0969">Cilium</keyword>
<dbReference type="HAMAP" id="MF_01185">
    <property type="entry name" value="FliW"/>
    <property type="match status" value="1"/>
</dbReference>
<keyword evidence="1" id="KW-0963">Cytoplasm</keyword>
<keyword evidence="2" id="KW-1005">Bacterial flagellum biogenesis</keyword>
<reference evidence="4" key="1">
    <citation type="submission" date="2019-08" db="EMBL/GenBank/DDBJ databases">
        <authorList>
            <person name="Kucharzyk K."/>
            <person name="Murdoch R.W."/>
            <person name="Higgins S."/>
            <person name="Loffler F."/>
        </authorList>
    </citation>
    <scope>NUCLEOTIDE SEQUENCE</scope>
</reference>
<comment type="caution">
    <text evidence="4">The sequence shown here is derived from an EMBL/GenBank/DDBJ whole genome shotgun (WGS) entry which is preliminary data.</text>
</comment>